<keyword evidence="2" id="KW-1185">Reference proteome</keyword>
<sequence>MKRITKLLLGFKSFQSAKNILAGIELMHMIRTGQSIMGGADKMSFSEQFYALVR</sequence>
<evidence type="ECO:0000313" key="2">
    <source>
        <dbReference type="Proteomes" id="UP000198729"/>
    </source>
</evidence>
<evidence type="ECO:0000313" key="1">
    <source>
        <dbReference type="EMBL" id="SCZ86513.1"/>
    </source>
</evidence>
<dbReference type="STRING" id="51642.NSMM_590017"/>
<gene>
    <name evidence="1" type="ORF">NSMM_590017</name>
</gene>
<dbReference type="EMBL" id="FMWO01000068">
    <property type="protein sequence ID" value="SCZ86513.1"/>
    <property type="molecule type" value="Genomic_DNA"/>
</dbReference>
<accession>A0A1G5SH28</accession>
<dbReference type="AlphaFoldDB" id="A0A1G5SH28"/>
<organism evidence="1 2">
    <name type="scientific">Nitrosomonas mobilis</name>
    <dbReference type="NCBI Taxonomy" id="51642"/>
    <lineage>
        <taxon>Bacteria</taxon>
        <taxon>Pseudomonadati</taxon>
        <taxon>Pseudomonadota</taxon>
        <taxon>Betaproteobacteria</taxon>
        <taxon>Nitrosomonadales</taxon>
        <taxon>Nitrosomonadaceae</taxon>
        <taxon>Nitrosomonas</taxon>
    </lineage>
</organism>
<dbReference type="Proteomes" id="UP000198729">
    <property type="component" value="Unassembled WGS sequence"/>
</dbReference>
<reference evidence="1 2" key="1">
    <citation type="submission" date="2016-10" db="EMBL/GenBank/DDBJ databases">
        <authorList>
            <person name="de Groot N.N."/>
        </authorList>
    </citation>
    <scope>NUCLEOTIDE SEQUENCE [LARGE SCALE GENOMIC DNA]</scope>
    <source>
        <strain evidence="1">1</strain>
    </source>
</reference>
<proteinExistence type="predicted"/>
<name>A0A1G5SH28_9PROT</name>
<protein>
    <submittedName>
        <fullName evidence="1">Integrase</fullName>
    </submittedName>
</protein>